<dbReference type="SUPFAM" id="SSF54001">
    <property type="entry name" value="Cysteine proteinases"/>
    <property type="match status" value="1"/>
</dbReference>
<dbReference type="RefSeq" id="WP_146660072.1">
    <property type="nucleotide sequence ID" value="NZ_CP019791.1"/>
</dbReference>
<dbReference type="OrthoDB" id="9804872at2"/>
<dbReference type="KEGG" id="alus:STSP2_00831"/>
<keyword evidence="1" id="KW-0732">Signal</keyword>
<reference evidence="4" key="1">
    <citation type="submission" date="2017-02" db="EMBL/GenBank/DDBJ databases">
        <title>Comparative genomics and description of representatives of a novel lineage of planctomycetes thriving in anoxic sediments.</title>
        <authorList>
            <person name="Spring S."/>
            <person name="Bunk B."/>
            <person name="Sproer C."/>
        </authorList>
    </citation>
    <scope>NUCLEOTIDE SEQUENCE [LARGE SCALE GENOMIC DNA]</scope>
    <source>
        <strain evidence="4">ST-NAGAB-D1</strain>
    </source>
</reference>
<name>A0A1U9NIC9_9BACT</name>
<dbReference type="STRING" id="1936003.STSP2_00831"/>
<dbReference type="InterPro" id="IPR002931">
    <property type="entry name" value="Transglutaminase-like"/>
</dbReference>
<organism evidence="3 4">
    <name type="scientific">Anaerohalosphaera lusitana</name>
    <dbReference type="NCBI Taxonomy" id="1936003"/>
    <lineage>
        <taxon>Bacteria</taxon>
        <taxon>Pseudomonadati</taxon>
        <taxon>Planctomycetota</taxon>
        <taxon>Phycisphaerae</taxon>
        <taxon>Sedimentisphaerales</taxon>
        <taxon>Anaerohalosphaeraceae</taxon>
        <taxon>Anaerohalosphaera</taxon>
    </lineage>
</organism>
<gene>
    <name evidence="3" type="ORF">STSP2_00831</name>
</gene>
<evidence type="ECO:0000313" key="4">
    <source>
        <dbReference type="Proteomes" id="UP000189674"/>
    </source>
</evidence>
<dbReference type="PANTHER" id="PTHR33490">
    <property type="entry name" value="BLR5614 PROTEIN-RELATED"/>
    <property type="match status" value="1"/>
</dbReference>
<protein>
    <recommendedName>
        <fullName evidence="2">Transglutaminase-like domain-containing protein</fullName>
    </recommendedName>
</protein>
<dbReference type="InterPro" id="IPR038765">
    <property type="entry name" value="Papain-like_cys_pep_sf"/>
</dbReference>
<feature type="chain" id="PRO_5012188770" description="Transglutaminase-like domain-containing protein" evidence="1">
    <location>
        <begin position="22"/>
        <end position="494"/>
    </location>
</feature>
<proteinExistence type="predicted"/>
<dbReference type="Proteomes" id="UP000189674">
    <property type="component" value="Chromosome"/>
</dbReference>
<feature type="signal peptide" evidence="1">
    <location>
        <begin position="1"/>
        <end position="21"/>
    </location>
</feature>
<feature type="domain" description="Transglutaminase-like" evidence="2">
    <location>
        <begin position="387"/>
        <end position="453"/>
    </location>
</feature>
<keyword evidence="4" id="KW-1185">Reference proteome</keyword>
<dbReference type="EMBL" id="CP019791">
    <property type="protein sequence ID" value="AQT67683.1"/>
    <property type="molecule type" value="Genomic_DNA"/>
</dbReference>
<sequence precursor="true">MFKKTITFFLLLAICSTPMLAAQSETAPADEEKIYFAVLVDGNKIGHAAMTRLQQDDRVTHTTQMSMTMNRMGTDVGISMSIKTVETSDGKPLSFESSMNAGGFGQQTTGRVNEDGNFVAEITSMGRTEEKIIPLPEDALMDEGIALYVKQHDFEEGDTFTVKYFDPSMLQVVPMHNKLGPIEQIDLFGKVIDARKIYSTIQAPTGSITTENHVVGDDMMPVKVVTAMMGMKLELISCTKEFALSPNDTLDFMNKMLIKSPTRLTNLGDKTRAVYTIESLKKGDLWIPAGPGQSVMQKANGSLIVEVTKATPAGGTFPYTGDDETLLAALESSRYVQSEDETIKQLAQQATKDCETTAQAVKKIERFVHGYITAKDLSVGYASAAEVAQSKQGDCTEHAVLTTAMCRAVGIPSRVVTGLLYVDGLFGSEQVFGGHAWSEAYVNGQWVGLDATRKASRGCSVGRIILGRGDGEPGDFLNIQNTLGYFRITAAQLE</sequence>
<evidence type="ECO:0000256" key="1">
    <source>
        <dbReference type="SAM" id="SignalP"/>
    </source>
</evidence>
<evidence type="ECO:0000259" key="2">
    <source>
        <dbReference type="SMART" id="SM00460"/>
    </source>
</evidence>
<dbReference type="SMART" id="SM00460">
    <property type="entry name" value="TGc"/>
    <property type="match status" value="1"/>
</dbReference>
<dbReference type="Pfam" id="PF01841">
    <property type="entry name" value="Transglut_core"/>
    <property type="match status" value="1"/>
</dbReference>
<dbReference type="Gene3D" id="3.10.620.30">
    <property type="match status" value="1"/>
</dbReference>
<dbReference type="AlphaFoldDB" id="A0A1U9NIC9"/>
<accession>A0A1U9NIC9</accession>
<evidence type="ECO:0000313" key="3">
    <source>
        <dbReference type="EMBL" id="AQT67683.1"/>
    </source>
</evidence>